<dbReference type="AlphaFoldDB" id="A0A3D6BP89"/>
<feature type="non-terminal residue" evidence="4">
    <location>
        <position position="125"/>
    </location>
</feature>
<dbReference type="InterPro" id="IPR005031">
    <property type="entry name" value="COQ10_START"/>
</dbReference>
<gene>
    <name evidence="4" type="ORF">DHV22_05035</name>
</gene>
<feature type="domain" description="Coenzyme Q-binding protein COQ10 START" evidence="3">
    <location>
        <begin position="37"/>
        <end position="125"/>
    </location>
</feature>
<evidence type="ECO:0000256" key="2">
    <source>
        <dbReference type="SAM" id="Phobius"/>
    </source>
</evidence>
<dbReference type="Gene3D" id="3.30.530.20">
    <property type="match status" value="1"/>
</dbReference>
<keyword evidence="2" id="KW-1133">Transmembrane helix</keyword>
<protein>
    <submittedName>
        <fullName evidence="4">Transcription activator effector-binding protein</fullName>
    </submittedName>
</protein>
<evidence type="ECO:0000256" key="1">
    <source>
        <dbReference type="ARBA" id="ARBA00008918"/>
    </source>
</evidence>
<keyword evidence="2" id="KW-0812">Transmembrane</keyword>
<reference evidence="4 5" key="1">
    <citation type="journal article" date="2018" name="Nat. Biotechnol.">
        <title>A standardized bacterial taxonomy based on genome phylogeny substantially revises the tree of life.</title>
        <authorList>
            <person name="Parks D.H."/>
            <person name="Chuvochina M."/>
            <person name="Waite D.W."/>
            <person name="Rinke C."/>
            <person name="Skarshewski A."/>
            <person name="Chaumeil P.A."/>
            <person name="Hugenholtz P."/>
        </authorList>
    </citation>
    <scope>NUCLEOTIDE SEQUENCE [LARGE SCALE GENOMIC DNA]</scope>
    <source>
        <strain evidence="4">UBA10227</strain>
    </source>
</reference>
<dbReference type="Pfam" id="PF03364">
    <property type="entry name" value="Polyketide_cyc"/>
    <property type="match status" value="1"/>
</dbReference>
<comment type="caution">
    <text evidence="4">The sequence shown here is derived from an EMBL/GenBank/DDBJ whole genome shotgun (WGS) entry which is preliminary data.</text>
</comment>
<accession>A0A3D6BP89</accession>
<organism evidence="4 5">
    <name type="scientific">Xanthomarina gelatinilytica</name>
    <dbReference type="NCBI Taxonomy" id="1137281"/>
    <lineage>
        <taxon>Bacteria</taxon>
        <taxon>Pseudomonadati</taxon>
        <taxon>Bacteroidota</taxon>
        <taxon>Flavobacteriia</taxon>
        <taxon>Flavobacteriales</taxon>
        <taxon>Flavobacteriaceae</taxon>
        <taxon>Xanthomarina</taxon>
    </lineage>
</organism>
<sequence>MKALKYILFLILILIIGFTIYIAVQPNSFEVKRSRTIHAPAEVIYNNVIDFKNWEAWSSWVEKDPETVITLGEQTKGIGGSYSWMDKDGKGKMKTLATTEHASIDQELQFGDFEPSKVHWEFTPL</sequence>
<name>A0A3D6BP89_9FLAO</name>
<keyword evidence="2" id="KW-0472">Membrane</keyword>
<evidence type="ECO:0000313" key="4">
    <source>
        <dbReference type="EMBL" id="HCY81003.1"/>
    </source>
</evidence>
<dbReference type="EMBL" id="DPRK01000088">
    <property type="protein sequence ID" value="HCY81003.1"/>
    <property type="molecule type" value="Genomic_DNA"/>
</dbReference>
<dbReference type="Proteomes" id="UP000263268">
    <property type="component" value="Unassembled WGS sequence"/>
</dbReference>
<evidence type="ECO:0000313" key="5">
    <source>
        <dbReference type="Proteomes" id="UP000263268"/>
    </source>
</evidence>
<dbReference type="SUPFAM" id="SSF55961">
    <property type="entry name" value="Bet v1-like"/>
    <property type="match status" value="1"/>
</dbReference>
<dbReference type="InterPro" id="IPR023393">
    <property type="entry name" value="START-like_dom_sf"/>
</dbReference>
<comment type="similarity">
    <text evidence="1">Belongs to the ribosome association toxin RatA family.</text>
</comment>
<feature type="transmembrane region" description="Helical" evidence="2">
    <location>
        <begin position="6"/>
        <end position="24"/>
    </location>
</feature>
<proteinExistence type="inferred from homology"/>
<evidence type="ECO:0000259" key="3">
    <source>
        <dbReference type="Pfam" id="PF03364"/>
    </source>
</evidence>